<evidence type="ECO:0000256" key="10">
    <source>
        <dbReference type="ARBA" id="ARBA00022982"/>
    </source>
</evidence>
<dbReference type="GeneID" id="549928"/>
<keyword evidence="19" id="KW-1185">Reference proteome</keyword>
<evidence type="ECO:0000256" key="17">
    <source>
        <dbReference type="SAM" id="MobiDB-lite"/>
    </source>
</evidence>
<comment type="subunit">
    <text evidence="5">Mammalian complex I is composed of 45 different subunits. This is a component of the iron-sulfur (IP) fragment of the enzyme.</text>
</comment>
<dbReference type="Ensembl" id="ENSXETT00000016063">
    <property type="protein sequence ID" value="ENSXETP00000016063"/>
    <property type="gene ID" value="ENSXETG00000007371"/>
</dbReference>
<keyword evidence="10" id="KW-0249">Electron transport</keyword>
<dbReference type="AlphaFoldDB" id="F6XRW2"/>
<evidence type="ECO:0000256" key="8">
    <source>
        <dbReference type="ARBA" id="ARBA00022660"/>
    </source>
</evidence>
<comment type="function">
    <text evidence="1">Accessory subunit of the mitochondrial membrane respiratory chain NADH dehydrogenase (Complex I), that is believed not to be involved in catalysis. Complex I functions in the transfer of electrons from NADH to the respiratory chain. The immediate electron acceptor for the enzyme is believed to be ubiquinone.</text>
</comment>
<evidence type="ECO:0000256" key="1">
    <source>
        <dbReference type="ARBA" id="ARBA00003195"/>
    </source>
</evidence>
<evidence type="ECO:0000256" key="6">
    <source>
        <dbReference type="ARBA" id="ARBA00013482"/>
    </source>
</evidence>
<organism evidence="18">
    <name type="scientific">Xenopus tropicalis</name>
    <name type="common">Western clawed frog</name>
    <name type="synonym">Silurana tropicalis</name>
    <dbReference type="NCBI Taxonomy" id="8364"/>
    <lineage>
        <taxon>Eukaryota</taxon>
        <taxon>Metazoa</taxon>
        <taxon>Chordata</taxon>
        <taxon>Craniata</taxon>
        <taxon>Vertebrata</taxon>
        <taxon>Euteleostomi</taxon>
        <taxon>Amphibia</taxon>
        <taxon>Batrachia</taxon>
        <taxon>Anura</taxon>
        <taxon>Pipoidea</taxon>
        <taxon>Pipidae</taxon>
        <taxon>Xenopodinae</taxon>
        <taxon>Xenopus</taxon>
        <taxon>Silurana</taxon>
    </lineage>
</organism>
<evidence type="ECO:0000256" key="7">
    <source>
        <dbReference type="ARBA" id="ARBA00022448"/>
    </source>
</evidence>
<protein>
    <recommendedName>
        <fullName evidence="6">NADH dehydrogenase [ubiquinone] iron-sulfur protein 5</fullName>
    </recommendedName>
    <alternativeName>
        <fullName evidence="14">Complex I-15 kDa</fullName>
    </alternativeName>
    <alternativeName>
        <fullName evidence="15">NADH-ubiquinone oxidoreductase 15 kDa subunit</fullName>
    </alternativeName>
</protein>
<evidence type="ECO:0000256" key="15">
    <source>
        <dbReference type="ARBA" id="ARBA00032739"/>
    </source>
</evidence>
<dbReference type="Xenbase" id="XB-GENE-946984">
    <property type="gene designation" value="ndufs5"/>
</dbReference>
<evidence type="ECO:0000256" key="5">
    <source>
        <dbReference type="ARBA" id="ARBA00011261"/>
    </source>
</evidence>
<reference evidence="18" key="2">
    <citation type="submission" date="2011-06" db="UniProtKB">
        <authorList>
            <consortium name="Ensembl"/>
        </authorList>
    </citation>
    <scope>IDENTIFICATION</scope>
</reference>
<evidence type="ECO:0000313" key="19">
    <source>
        <dbReference type="Proteomes" id="UP000008143"/>
    </source>
</evidence>
<comment type="subcellular location">
    <subcellularLocation>
        <location evidence="3">Mitochondrion inner membrane</location>
        <topology evidence="3">Peripheral membrane protein</topology>
    </subcellularLocation>
    <subcellularLocation>
        <location evidence="2">Mitochondrion intermembrane space</location>
    </subcellularLocation>
</comment>
<evidence type="ECO:0000256" key="12">
    <source>
        <dbReference type="ARBA" id="ARBA00023136"/>
    </source>
</evidence>
<evidence type="ECO:0000256" key="11">
    <source>
        <dbReference type="ARBA" id="ARBA00023128"/>
    </source>
</evidence>
<dbReference type="Proteomes" id="UP000008143">
    <property type="component" value="Chromosome 2"/>
</dbReference>
<dbReference type="OMA" id="KIAARCH"/>
<dbReference type="PANTHER" id="PTHR15224">
    <property type="entry name" value="NADH DEHYDROGENASE [UBIQUINONE] IRON-SULFUR PROTEIN 5"/>
    <property type="match status" value="1"/>
</dbReference>
<dbReference type="Pfam" id="PF10200">
    <property type="entry name" value="Ndufs5"/>
    <property type="match status" value="1"/>
</dbReference>
<feature type="region of interest" description="Disordered" evidence="17">
    <location>
        <begin position="114"/>
        <end position="134"/>
    </location>
</feature>
<evidence type="ECO:0000313" key="20">
    <source>
        <dbReference type="RefSeq" id="XP_012812490.1"/>
    </source>
</evidence>
<dbReference type="OrthoDB" id="9992197at2759"/>
<name>F6XRW2_XENTR</name>
<evidence type="ECO:0000256" key="9">
    <source>
        <dbReference type="ARBA" id="ARBA00022792"/>
    </source>
</evidence>
<keyword evidence="7" id="KW-0813">Transport</keyword>
<gene>
    <name evidence="18 20 21" type="primary">ndufs5</name>
</gene>
<dbReference type="AGR" id="Xenbase:XB-GENE-946984"/>
<dbReference type="GO" id="GO:0005743">
    <property type="term" value="C:mitochondrial inner membrane"/>
    <property type="evidence" value="ECO:0007669"/>
    <property type="project" value="UniProtKB-SubCell"/>
</dbReference>
<keyword evidence="8" id="KW-0679">Respiratory chain</keyword>
<dbReference type="CDD" id="cd24141">
    <property type="entry name" value="NDUFS5-like"/>
    <property type="match status" value="1"/>
</dbReference>
<dbReference type="Bgee" id="ENSXETG00000007371">
    <property type="expression patterns" value="Expressed in heart and 13 other cell types or tissues"/>
</dbReference>
<comment type="similarity">
    <text evidence="4">Belongs to the complex I NDUFS5 subunit family.</text>
</comment>
<reference evidence="20" key="3">
    <citation type="submission" date="2025-04" db="UniProtKB">
        <authorList>
            <consortium name="RefSeq"/>
        </authorList>
    </citation>
    <scope>IDENTIFICATION</scope>
    <source>
        <strain evidence="20">Nigerian</strain>
        <tissue evidence="20">Liver and blood</tissue>
    </source>
</reference>
<dbReference type="PROSITE" id="PS51808">
    <property type="entry name" value="CHCH"/>
    <property type="match status" value="1"/>
</dbReference>
<evidence type="ECO:0000313" key="21">
    <source>
        <dbReference type="Xenbase" id="XB-GENE-946984"/>
    </source>
</evidence>
<sequence length="134" mass="15478">MLQHGTADRSASACATGSSFCVEDVRICAGMPFIDVQSKLGINIDKWMLLQSSQQPYRWVSSCQAFEKEWVECSHGIGQIRARKECRLEYEDFYECMSRNKLRQRLQAIQEQKKKLEKEGKYKAPDFSKDDNSP</sequence>
<reference evidence="18" key="1">
    <citation type="journal article" date="2010" name="Science">
        <title>The genome of the Western clawed frog Xenopus tropicalis.</title>
        <authorList>
            <person name="Hellsten U."/>
            <person name="Harland R.M."/>
            <person name="Gilchrist M.J."/>
            <person name="Hendrix D."/>
            <person name="Jurka J."/>
            <person name="Kapitonov V."/>
            <person name="Ovcharenko I."/>
            <person name="Putnam N.H."/>
            <person name="Shu S."/>
            <person name="Taher L."/>
            <person name="Blitz I.L."/>
            <person name="Blumberg B."/>
            <person name="Dichmann D.S."/>
            <person name="Dubchak I."/>
            <person name="Amaya E."/>
            <person name="Detter J.C."/>
            <person name="Fletcher R."/>
            <person name="Gerhard D.S."/>
            <person name="Goodstein D."/>
            <person name="Graves T."/>
            <person name="Grigoriev I.V."/>
            <person name="Grimwood J."/>
            <person name="Kawashima T."/>
            <person name="Lindquist E."/>
            <person name="Lucas S.M."/>
            <person name="Mead P.E."/>
            <person name="Mitros T."/>
            <person name="Ogino H."/>
            <person name="Ohta Y."/>
            <person name="Poliakov A.V."/>
            <person name="Pollet N."/>
            <person name="Robert J."/>
            <person name="Salamov A."/>
            <person name="Sater A.K."/>
            <person name="Schmutz J."/>
            <person name="Terry A."/>
            <person name="Vize P.D."/>
            <person name="Warren W.C."/>
            <person name="Wells D."/>
            <person name="Wills A."/>
            <person name="Wilson R.K."/>
            <person name="Zimmerman L.B."/>
            <person name="Zorn A.M."/>
            <person name="Grainger R."/>
            <person name="Grammer T."/>
            <person name="Khokha M.K."/>
            <person name="Richardson P.M."/>
            <person name="Rokhsar D.S."/>
        </authorList>
    </citation>
    <scope>NUCLEOTIDE SEQUENCE [LARGE SCALE GENOMIC DNA]</scope>
    <source>
        <strain evidence="18">Nigerian</strain>
    </source>
</reference>
<dbReference type="GO" id="GO:0005758">
    <property type="term" value="C:mitochondrial intermembrane space"/>
    <property type="evidence" value="ECO:0007669"/>
    <property type="project" value="UniProtKB-SubCell"/>
</dbReference>
<proteinExistence type="inferred from homology"/>
<accession>F6XRW2</accession>
<dbReference type="RefSeq" id="XP_012812490.1">
    <property type="nucleotide sequence ID" value="XM_012957036.3"/>
</dbReference>
<evidence type="ECO:0000256" key="3">
    <source>
        <dbReference type="ARBA" id="ARBA00004637"/>
    </source>
</evidence>
<evidence type="ECO:0000256" key="14">
    <source>
        <dbReference type="ARBA" id="ARBA00031222"/>
    </source>
</evidence>
<keyword evidence="11" id="KW-0496">Mitochondrion</keyword>
<dbReference type="GeneTree" id="ENSGT00390000002919"/>
<evidence type="ECO:0000313" key="18">
    <source>
        <dbReference type="Ensembl" id="ENSXETP00000016063"/>
    </source>
</evidence>
<feature type="disulfide bond" evidence="16">
    <location>
        <begin position="73"/>
        <end position="86"/>
    </location>
</feature>
<feature type="disulfide bond" evidence="16">
    <location>
        <begin position="63"/>
        <end position="96"/>
    </location>
</feature>
<evidence type="ECO:0000256" key="2">
    <source>
        <dbReference type="ARBA" id="ARBA00004569"/>
    </source>
</evidence>
<evidence type="ECO:0000256" key="16">
    <source>
        <dbReference type="PIRSR" id="PIRSR619342-50"/>
    </source>
</evidence>
<keyword evidence="12" id="KW-0472">Membrane</keyword>
<dbReference type="PANTHER" id="PTHR15224:SF1">
    <property type="entry name" value="NADH DEHYDROGENASE [UBIQUINONE] IRON-SULFUR PROTEIN 5"/>
    <property type="match status" value="1"/>
</dbReference>
<dbReference type="CTD" id="4725"/>
<evidence type="ECO:0000256" key="4">
    <source>
        <dbReference type="ARBA" id="ARBA00007372"/>
    </source>
</evidence>
<evidence type="ECO:0000256" key="13">
    <source>
        <dbReference type="ARBA" id="ARBA00023157"/>
    </source>
</evidence>
<keyword evidence="9" id="KW-0999">Mitochondrion inner membrane</keyword>
<keyword evidence="13 16" id="KW-1015">Disulfide bond</keyword>
<dbReference type="InterPro" id="IPR019342">
    <property type="entry name" value="NADH_UbQ_OxRdtase_FeS-su5"/>
</dbReference>